<organism evidence="2 3">
    <name type="scientific">Frankia canadensis</name>
    <dbReference type="NCBI Taxonomy" id="1836972"/>
    <lineage>
        <taxon>Bacteria</taxon>
        <taxon>Bacillati</taxon>
        <taxon>Actinomycetota</taxon>
        <taxon>Actinomycetes</taxon>
        <taxon>Frankiales</taxon>
        <taxon>Frankiaceae</taxon>
        <taxon>Frankia</taxon>
    </lineage>
</organism>
<dbReference type="GO" id="GO:0009446">
    <property type="term" value="P:putrescine biosynthetic process"/>
    <property type="evidence" value="ECO:0007669"/>
    <property type="project" value="InterPro"/>
</dbReference>
<dbReference type="Proteomes" id="UP000234331">
    <property type="component" value="Unassembled WGS sequence"/>
</dbReference>
<dbReference type="InterPro" id="IPR007466">
    <property type="entry name" value="Peptidyl-Arg-deiminase_porph"/>
</dbReference>
<name>A0A2I2KVZ3_9ACTN</name>
<dbReference type="AlphaFoldDB" id="A0A2I2KVZ3"/>
<keyword evidence="3" id="KW-1185">Reference proteome</keyword>
<keyword evidence="1" id="KW-0378">Hydrolase</keyword>
<sequence>MILPLAGTAADDDALAAAARAYPDHEIVGVPARALALGDGGVHCITRQLPAARSTARPPAPGRGPH</sequence>
<evidence type="ECO:0000313" key="2">
    <source>
        <dbReference type="EMBL" id="SNQ49825.1"/>
    </source>
</evidence>
<evidence type="ECO:0000256" key="1">
    <source>
        <dbReference type="ARBA" id="ARBA00022801"/>
    </source>
</evidence>
<evidence type="ECO:0000313" key="3">
    <source>
        <dbReference type="Proteomes" id="UP000234331"/>
    </source>
</evidence>
<dbReference type="EMBL" id="FZMO01000312">
    <property type="protein sequence ID" value="SNQ49825.1"/>
    <property type="molecule type" value="Genomic_DNA"/>
</dbReference>
<dbReference type="GO" id="GO:0004668">
    <property type="term" value="F:protein-arginine deiminase activity"/>
    <property type="evidence" value="ECO:0007669"/>
    <property type="project" value="InterPro"/>
</dbReference>
<proteinExistence type="predicted"/>
<reference evidence="2 3" key="1">
    <citation type="submission" date="2017-06" db="EMBL/GenBank/DDBJ databases">
        <authorList>
            <person name="Kim H.J."/>
            <person name="Triplett B.A."/>
        </authorList>
    </citation>
    <scope>NUCLEOTIDE SEQUENCE [LARGE SCALE GENOMIC DNA]</scope>
    <source>
        <strain evidence="2">FRACA_ARgP5</strain>
    </source>
</reference>
<gene>
    <name evidence="2" type="ORF">FRACA_380016</name>
</gene>
<dbReference type="Gene3D" id="3.75.10.10">
    <property type="entry name" value="L-arginine/glycine Amidinotransferase, Chain A"/>
    <property type="match status" value="1"/>
</dbReference>
<dbReference type="Pfam" id="PF04371">
    <property type="entry name" value="PAD_porph"/>
    <property type="match status" value="1"/>
</dbReference>
<dbReference type="SUPFAM" id="SSF55909">
    <property type="entry name" value="Pentein"/>
    <property type="match status" value="1"/>
</dbReference>
<protein>
    <recommendedName>
        <fullName evidence="4">Agmatine deiminase</fullName>
    </recommendedName>
</protein>
<accession>A0A2I2KVZ3</accession>
<evidence type="ECO:0008006" key="4">
    <source>
        <dbReference type="Google" id="ProtNLM"/>
    </source>
</evidence>